<reference evidence="3" key="2">
    <citation type="submission" date="2016-04" db="EMBL/GenBank/DDBJ databases">
        <title>First Complete Genome Sequence of a Subdivision 6 Acidobacterium.</title>
        <authorList>
            <person name="Huang S."/>
            <person name="Vieira S."/>
            <person name="Bunk B."/>
            <person name="Riedel T."/>
            <person name="Sproeer C."/>
            <person name="Overmann J."/>
        </authorList>
    </citation>
    <scope>NUCLEOTIDE SEQUENCE [LARGE SCALE GENOMIC DNA]</scope>
    <source>
        <strain evidence="3">DSM 100886 HEG_-6_39</strain>
    </source>
</reference>
<dbReference type="SUPFAM" id="SSF69304">
    <property type="entry name" value="Tricorn protease N-terminal domain"/>
    <property type="match status" value="1"/>
</dbReference>
<gene>
    <name evidence="2" type="ORF">LuPra_03615</name>
</gene>
<name>A0A143PP83_LUTPR</name>
<dbReference type="PANTHER" id="PTHR41786:SF1">
    <property type="entry name" value="6-HYDROXYMETHYLPTERIN DIPHOSPHOKINASE MPTE-LIKE DOMAIN-CONTAINING PROTEIN"/>
    <property type="match status" value="1"/>
</dbReference>
<dbReference type="EMBL" id="CP015136">
    <property type="protein sequence ID" value="AMY10385.1"/>
    <property type="molecule type" value="Genomic_DNA"/>
</dbReference>
<dbReference type="KEGG" id="abac:LuPra_03615"/>
<keyword evidence="3" id="KW-1185">Reference proteome</keyword>
<dbReference type="Pfam" id="PF01973">
    <property type="entry name" value="MptE-like"/>
    <property type="match status" value="1"/>
</dbReference>
<protein>
    <recommendedName>
        <fullName evidence="1">6-hydroxymethylpterin diphosphokinase MptE-like domain-containing protein</fullName>
    </recommendedName>
</protein>
<dbReference type="PANTHER" id="PTHR41786">
    <property type="entry name" value="MOTILITY ACCESSORY FACTOR MAF"/>
    <property type="match status" value="1"/>
</dbReference>
<feature type="domain" description="6-hydroxymethylpterin diphosphokinase MptE-like" evidence="1">
    <location>
        <begin position="202"/>
        <end position="372"/>
    </location>
</feature>
<evidence type="ECO:0000313" key="2">
    <source>
        <dbReference type="EMBL" id="AMY10385.1"/>
    </source>
</evidence>
<dbReference type="Proteomes" id="UP000076079">
    <property type="component" value="Chromosome"/>
</dbReference>
<accession>A0A143PP83</accession>
<dbReference type="STRING" id="1855912.LuPra_03615"/>
<sequence length="1079" mass="116132">MSGKTLLAGNLAAVPRLAWLEGVVESTLIRLIAADDSSVLQVRTSRDQWVALHGRHDPLRDARRLIETARVPTHDAIVVLVGAAGGHVAEVLLEELHARHVLILEPHALSARTMLARRDWRPALDAGRLTLLVGPAYAGASDAWAGLDGVDDSRVRVIEDAVLAREHEPLVARARDVLERVRFDAAANRKAREDLGACYALQTLTNLPAVLQSPSLQTLAGRATGWPAVIVAAGPSLWRNLEGSGAWRDRVVVIAVDTTVRMALAHGLEPDYIVAVDPTNTNGRHLRGLGALARSWLVAEASIAPAALDVCGERRTFFRVADNIPWPWLVRHGLDLPRLAVWGSVLTAAYSLARHLSCASISLLGADLAFTDGQPYSRGVVFEREWARQRLEGVPLRQAWARQRRKRPVVEVPDVSGGRVLSAPHLLAFRDWLAEQSASDGIAVRNATGRGALIGPGITQINTSELATLPAPSVRFDPAPTGVGDASGQLAARLRTALAHDSRERDGLEAALARVASAEETTATLTNMATRLGATSRRAQVALPEAPLLSAAYPWLDERLVQWCAARAGRTPSWLQPTVGEADAEQRLQQADTLMAWLSRHGTLTDTSSTQTQALPLALPREVRLLIELPWRPDAEAAVLGLQALAAGEARARASLPGRWRTDGRATVVASSGALGPGAHRRQERAARLAAMALRTQLAICRAAERPDPALHVCAAVIDGCVPNASDEAFVVHARMAFPGAQLSVAGTIASTTLLSALEGALMRADATPPQPLTFRWTDGPALHAQVAIRPRRRASTTASLDCRMPCAWLRPRWLTDHGLPPSHAASPSSDGRYAVLTPRGARASVLVDSAGLSTPLREWPVALVAELQGPHWHVALSQEHDGHVCARATNDPTTVIGASITGVPYTAAWADDHRVLVTTSTGLWEWRPGTPARLVVDVPPAAIVDVTRDSVRLDPIPVLDGRHEPRRLSEGWRIDLVDSTVTRQALDAAGQAWGRTQRGDVIAIAHPESNLIRLDADNTSCWLAWHRPRGVVWLDEHLLIWGADGRIALVRDAWSTVTSALTGASPALQLAMHEGRES</sequence>
<proteinExistence type="predicted"/>
<reference evidence="2 3" key="1">
    <citation type="journal article" date="2016" name="Genome Announc.">
        <title>First Complete Genome Sequence of a Subdivision 6 Acidobacterium Strain.</title>
        <authorList>
            <person name="Huang S."/>
            <person name="Vieira S."/>
            <person name="Bunk B."/>
            <person name="Riedel T."/>
            <person name="Sproer C."/>
            <person name="Overmann J."/>
        </authorList>
    </citation>
    <scope>NUCLEOTIDE SEQUENCE [LARGE SCALE GENOMIC DNA]</scope>
    <source>
        <strain evidence="3">DSM 100886 HEG_-6_39</strain>
    </source>
</reference>
<evidence type="ECO:0000313" key="3">
    <source>
        <dbReference type="Proteomes" id="UP000076079"/>
    </source>
</evidence>
<dbReference type="PATRIC" id="fig|1813736.3.peg.3824"/>
<dbReference type="InterPro" id="IPR002826">
    <property type="entry name" value="MptE-like"/>
</dbReference>
<dbReference type="AlphaFoldDB" id="A0A143PP83"/>
<evidence type="ECO:0000259" key="1">
    <source>
        <dbReference type="Pfam" id="PF01973"/>
    </source>
</evidence>
<organism evidence="2 3">
    <name type="scientific">Luteitalea pratensis</name>
    <dbReference type="NCBI Taxonomy" id="1855912"/>
    <lineage>
        <taxon>Bacteria</taxon>
        <taxon>Pseudomonadati</taxon>
        <taxon>Acidobacteriota</taxon>
        <taxon>Vicinamibacteria</taxon>
        <taxon>Vicinamibacterales</taxon>
        <taxon>Vicinamibacteraceae</taxon>
        <taxon>Luteitalea</taxon>
    </lineage>
</organism>